<keyword evidence="3" id="KW-0238">DNA-binding</keyword>
<keyword evidence="6" id="KW-1185">Reference proteome</keyword>
<dbReference type="Pfam" id="PF02195">
    <property type="entry name" value="ParB_N"/>
    <property type="match status" value="1"/>
</dbReference>
<dbReference type="InterPro" id="IPR004437">
    <property type="entry name" value="ParB/RepB/Spo0J"/>
</dbReference>
<dbReference type="PANTHER" id="PTHR33375">
    <property type="entry name" value="CHROMOSOME-PARTITIONING PROTEIN PARB-RELATED"/>
    <property type="match status" value="1"/>
</dbReference>
<dbReference type="OrthoDB" id="9802051at2"/>
<feature type="domain" description="ParB-like N-terminal" evidence="4">
    <location>
        <begin position="36"/>
        <end position="125"/>
    </location>
</feature>
<comment type="similarity">
    <text evidence="1">Belongs to the ParB family.</text>
</comment>
<dbReference type="SUPFAM" id="SSF109709">
    <property type="entry name" value="KorB DNA-binding domain-like"/>
    <property type="match status" value="1"/>
</dbReference>
<keyword evidence="2" id="KW-0159">Chromosome partition</keyword>
<organism evidence="5 6">
    <name type="scientific">Leptospira hartskeerlii</name>
    <dbReference type="NCBI Taxonomy" id="2023177"/>
    <lineage>
        <taxon>Bacteria</taxon>
        <taxon>Pseudomonadati</taxon>
        <taxon>Spirochaetota</taxon>
        <taxon>Spirochaetia</taxon>
        <taxon>Leptospirales</taxon>
        <taxon>Leptospiraceae</taxon>
        <taxon>Leptospira</taxon>
    </lineage>
</organism>
<reference evidence="5 6" key="1">
    <citation type="submission" date="2017-07" db="EMBL/GenBank/DDBJ databases">
        <title>Leptospira spp. isolated from tropical soils.</title>
        <authorList>
            <person name="Thibeaux R."/>
            <person name="Iraola G."/>
            <person name="Ferres I."/>
            <person name="Bierque E."/>
            <person name="Girault D."/>
            <person name="Soupe-Gilbert M.-E."/>
            <person name="Picardeau M."/>
            <person name="Goarant C."/>
        </authorList>
    </citation>
    <scope>NUCLEOTIDE SEQUENCE [LARGE SCALE GENOMIC DNA]</scope>
    <source>
        <strain evidence="5 6">MCA1-C-A1</strain>
    </source>
</reference>
<dbReference type="EMBL" id="NPDN01000001">
    <property type="protein sequence ID" value="PJZ27162.1"/>
    <property type="molecule type" value="Genomic_DNA"/>
</dbReference>
<dbReference type="FunFam" id="3.90.1530.30:FF:000001">
    <property type="entry name" value="Chromosome partitioning protein ParB"/>
    <property type="match status" value="1"/>
</dbReference>
<dbReference type="SUPFAM" id="SSF110849">
    <property type="entry name" value="ParB/Sulfiredoxin"/>
    <property type="match status" value="1"/>
</dbReference>
<dbReference type="InterPro" id="IPR050336">
    <property type="entry name" value="Chromosome_partition/occlusion"/>
</dbReference>
<dbReference type="PANTHER" id="PTHR33375:SF1">
    <property type="entry name" value="CHROMOSOME-PARTITIONING PROTEIN PARB-RELATED"/>
    <property type="match status" value="1"/>
</dbReference>
<evidence type="ECO:0000313" key="6">
    <source>
        <dbReference type="Proteomes" id="UP000232196"/>
    </source>
</evidence>
<dbReference type="AlphaFoldDB" id="A0A2M9XHU8"/>
<dbReference type="InterPro" id="IPR003115">
    <property type="entry name" value="ParB_N"/>
</dbReference>
<proteinExistence type="inferred from homology"/>
<evidence type="ECO:0000259" key="4">
    <source>
        <dbReference type="SMART" id="SM00470"/>
    </source>
</evidence>
<gene>
    <name evidence="5" type="ORF">CH357_00945</name>
</gene>
<dbReference type="GO" id="GO:0003677">
    <property type="term" value="F:DNA binding"/>
    <property type="evidence" value="ECO:0007669"/>
    <property type="project" value="UniProtKB-KW"/>
</dbReference>
<dbReference type="GO" id="GO:0007059">
    <property type="term" value="P:chromosome segregation"/>
    <property type="evidence" value="ECO:0007669"/>
    <property type="project" value="UniProtKB-KW"/>
</dbReference>
<dbReference type="InterPro" id="IPR036086">
    <property type="entry name" value="ParB/Sulfiredoxin_sf"/>
</dbReference>
<dbReference type="RefSeq" id="WP_100704909.1">
    <property type="nucleotide sequence ID" value="NZ_NPDL01000004.1"/>
</dbReference>
<dbReference type="InterPro" id="IPR057240">
    <property type="entry name" value="ParB_dimer_C"/>
</dbReference>
<dbReference type="Gene3D" id="1.10.10.2830">
    <property type="match status" value="1"/>
</dbReference>
<dbReference type="CDD" id="cd16393">
    <property type="entry name" value="SPO0J_N"/>
    <property type="match status" value="1"/>
</dbReference>
<dbReference type="Proteomes" id="UP000232196">
    <property type="component" value="Unassembled WGS sequence"/>
</dbReference>
<dbReference type="GO" id="GO:0045881">
    <property type="term" value="P:positive regulation of sporulation resulting in formation of a cellular spore"/>
    <property type="evidence" value="ECO:0007669"/>
    <property type="project" value="TreeGrafter"/>
</dbReference>
<dbReference type="SMART" id="SM00470">
    <property type="entry name" value="ParB"/>
    <property type="match status" value="1"/>
</dbReference>
<sequence>MSASPKPKALGRGLGNLIPVSEEKSFKEAGGEGSLREVKLSEIRPNPDQPRRTFNEESLRELAETIKAHGVIQPIVVKDTGSGYEIISGERRYRACKIAGFVKIPVVVKKANIQQTLEMALIENIQRENLNPIEEALAYKTLSEKSGLKITDIASRVGKNRATVSNLIRLLQLPDSVMDLVKNGRISEGHARPLLSIADRKKSEQLAYQIAEKGLTVRQVEDIVANLTEEAPVKEKKKSKRKEVDIVELENKFRKKYSMKVDITHNSSSGKGKLSIAYPSLDALQKVLDALGL</sequence>
<dbReference type="InterPro" id="IPR041468">
    <property type="entry name" value="HTH_ParB/Spo0J"/>
</dbReference>
<dbReference type="Pfam" id="PF23552">
    <property type="entry name" value="ParB_C"/>
    <property type="match status" value="1"/>
</dbReference>
<evidence type="ECO:0000256" key="1">
    <source>
        <dbReference type="ARBA" id="ARBA00006295"/>
    </source>
</evidence>
<name>A0A2M9XHU8_9LEPT</name>
<evidence type="ECO:0000256" key="3">
    <source>
        <dbReference type="ARBA" id="ARBA00023125"/>
    </source>
</evidence>
<accession>A0A2M9XHU8</accession>
<comment type="caution">
    <text evidence="5">The sequence shown here is derived from an EMBL/GenBank/DDBJ whole genome shotgun (WGS) entry which is preliminary data.</text>
</comment>
<protein>
    <submittedName>
        <fullName evidence="5">Chromosome partitioning protein ParB</fullName>
    </submittedName>
</protein>
<dbReference type="NCBIfam" id="TIGR00180">
    <property type="entry name" value="parB_part"/>
    <property type="match status" value="1"/>
</dbReference>
<dbReference type="FunFam" id="1.10.10.2830:FF:000001">
    <property type="entry name" value="Chromosome partitioning protein ParB"/>
    <property type="match status" value="1"/>
</dbReference>
<dbReference type="Pfam" id="PF17762">
    <property type="entry name" value="HTH_ParB"/>
    <property type="match status" value="1"/>
</dbReference>
<dbReference type="GO" id="GO:0005694">
    <property type="term" value="C:chromosome"/>
    <property type="evidence" value="ECO:0007669"/>
    <property type="project" value="TreeGrafter"/>
</dbReference>
<evidence type="ECO:0000256" key="2">
    <source>
        <dbReference type="ARBA" id="ARBA00022829"/>
    </source>
</evidence>
<evidence type="ECO:0000313" key="5">
    <source>
        <dbReference type="EMBL" id="PJZ27162.1"/>
    </source>
</evidence>
<dbReference type="Gene3D" id="3.90.1530.30">
    <property type="match status" value="1"/>
</dbReference>